<gene>
    <name evidence="1" type="ORF">ACFY1D_35040</name>
</gene>
<dbReference type="RefSeq" id="WP_351084828.1">
    <property type="nucleotide sequence ID" value="NZ_JBEOZG010000028.1"/>
</dbReference>
<evidence type="ECO:0008006" key="3">
    <source>
        <dbReference type="Google" id="ProtNLM"/>
    </source>
</evidence>
<dbReference type="Proteomes" id="UP001602058">
    <property type="component" value="Unassembled WGS sequence"/>
</dbReference>
<sequence length="127" mass="13306">MTRPRGSDHVHATLRAVRTAPGRVRATVEVSVEPGWHVYGPDSSEGKPVALTVDGERGHELVNVRFPQAADGLLSGCFEVEAELSTTDPDVTLVLAVQACNKVICEAPGSLRLGAAVKAPDGVPGQE</sequence>
<proteinExistence type="predicted"/>
<evidence type="ECO:0000313" key="1">
    <source>
        <dbReference type="EMBL" id="MFF4526608.1"/>
    </source>
</evidence>
<dbReference type="EMBL" id="JBIAWJ010000027">
    <property type="protein sequence ID" value="MFF4526608.1"/>
    <property type="molecule type" value="Genomic_DNA"/>
</dbReference>
<name>A0ABW6UWZ6_9ACTN</name>
<comment type="caution">
    <text evidence="1">The sequence shown here is derived from an EMBL/GenBank/DDBJ whole genome shotgun (WGS) entry which is preliminary data.</text>
</comment>
<keyword evidence="2" id="KW-1185">Reference proteome</keyword>
<protein>
    <recommendedName>
        <fullName evidence="3">Thiol:disulfide interchange protein DsbD N-terminal domain-containing protein</fullName>
    </recommendedName>
</protein>
<accession>A0ABW6UWZ6</accession>
<reference evidence="1 2" key="1">
    <citation type="submission" date="2024-10" db="EMBL/GenBank/DDBJ databases">
        <title>The Natural Products Discovery Center: Release of the First 8490 Sequenced Strains for Exploring Actinobacteria Biosynthetic Diversity.</title>
        <authorList>
            <person name="Kalkreuter E."/>
            <person name="Kautsar S.A."/>
            <person name="Yang D."/>
            <person name="Bader C.D."/>
            <person name="Teijaro C.N."/>
            <person name="Fluegel L."/>
            <person name="Davis C.M."/>
            <person name="Simpson J.R."/>
            <person name="Lauterbach L."/>
            <person name="Steele A.D."/>
            <person name="Gui C."/>
            <person name="Meng S."/>
            <person name="Li G."/>
            <person name="Viehrig K."/>
            <person name="Ye F."/>
            <person name="Su P."/>
            <person name="Kiefer A.F."/>
            <person name="Nichols A."/>
            <person name="Cepeda A.J."/>
            <person name="Yan W."/>
            <person name="Fan B."/>
            <person name="Jiang Y."/>
            <person name="Adhikari A."/>
            <person name="Zheng C.-J."/>
            <person name="Schuster L."/>
            <person name="Cowan T.M."/>
            <person name="Smanski M.J."/>
            <person name="Chevrette M.G."/>
            <person name="De Carvalho L.P.S."/>
            <person name="Shen B."/>
        </authorList>
    </citation>
    <scope>NUCLEOTIDE SEQUENCE [LARGE SCALE GENOMIC DNA]</scope>
    <source>
        <strain evidence="1 2">NPDC001390</strain>
    </source>
</reference>
<organism evidence="1 2">
    <name type="scientific">Streptomyces bluensis</name>
    <dbReference type="NCBI Taxonomy" id="33897"/>
    <lineage>
        <taxon>Bacteria</taxon>
        <taxon>Bacillati</taxon>
        <taxon>Actinomycetota</taxon>
        <taxon>Actinomycetes</taxon>
        <taxon>Kitasatosporales</taxon>
        <taxon>Streptomycetaceae</taxon>
        <taxon>Streptomyces</taxon>
    </lineage>
</organism>
<evidence type="ECO:0000313" key="2">
    <source>
        <dbReference type="Proteomes" id="UP001602058"/>
    </source>
</evidence>